<dbReference type="SMART" id="SM00220">
    <property type="entry name" value="S_TKc"/>
    <property type="match status" value="1"/>
</dbReference>
<dbReference type="SUPFAM" id="SSF56112">
    <property type="entry name" value="Protein kinase-like (PK-like)"/>
    <property type="match status" value="1"/>
</dbReference>
<dbReference type="GO" id="GO:0004674">
    <property type="term" value="F:protein serine/threonine kinase activity"/>
    <property type="evidence" value="ECO:0007669"/>
    <property type="project" value="UniProtKB-KW"/>
</dbReference>
<evidence type="ECO:0000259" key="9">
    <source>
        <dbReference type="PROSITE" id="PS50011"/>
    </source>
</evidence>
<dbReference type="InterPro" id="IPR000719">
    <property type="entry name" value="Prot_kinase_dom"/>
</dbReference>
<sequence length="819" mass="89163">MVEPRPGGDLRTVLGAVAADESGDHGAALAELAAWQPGTWSELLLRLPFDAPGFRAEYERGWQTVIGDLDRWCRAFPDRPAPFREQHERVSGYVGLLLVTLVCLHHSYVHRHPGQWAREGGPGTVVPTTHDCAALCAPLFERPAVRAALRELYDPHGPVPTGPAETGPDPLAREAAAEWAGIDFDTLRFHRHGTTSFILRGLPALAVQGRRRPLALKCVVHPYLRVPAIVRSTREYRRRYDVTGVEDITHLVRVWASAPAWILMDFVAGNTLADHLAARQATAPDRPAAAPGARRPPSRRGSPPTDVDLDQLGELGGQLFAALAELERAGLHHLDLSPSNVIVTRRDDRLSFVLVDLGANHLYTHAVTGLEGPDARYVAPEVRAGGDEPDRADLYSLGQLLLALAGPPPSPDGTVPDALYSDALMMARFIEDLTDASPANRLLLFPLDAGRPVYPQLRRYFDEELDALSAAREESDRSPAWLFGPRGMYTPLAGAPARQLRVWRIRRSQGVGRGPGRDMYARWLVIWSWIAAVAWVVGAATVIVWWSRDIGGVPWGPDPVAVIDFVTRSDTGRIPLLDDLRADDYPLTDALGNLPVRMVCLSFLMAGARLYQNIFAGITTRVTGLRQGRLTVLAALTELQLRLFALIPIVLVTPPTLVQREWWPVFTGIGVTAIFLCNLTCTAFVTTALGHARDRSLSTVPSGRVAGREEIRGWAATSAFYGVAVWTIASLLVTDRIHDQYVYAGSATAINLVIFYAVKCGGRDATDVRVALGRACLAAERLRHLPTAPPVSTAGDGRGRPDQAPSGVPSPMPGDAVPR</sequence>
<keyword evidence="5" id="KW-0418">Kinase</keyword>
<evidence type="ECO:0000256" key="3">
    <source>
        <dbReference type="ARBA" id="ARBA00022679"/>
    </source>
</evidence>
<feature type="transmembrane region" description="Helical" evidence="8">
    <location>
        <begin position="632"/>
        <end position="653"/>
    </location>
</feature>
<evidence type="ECO:0000313" key="10">
    <source>
        <dbReference type="EMBL" id="NYI03548.1"/>
    </source>
</evidence>
<feature type="transmembrane region" description="Helical" evidence="8">
    <location>
        <begin position="740"/>
        <end position="758"/>
    </location>
</feature>
<dbReference type="Gene3D" id="1.10.510.10">
    <property type="entry name" value="Transferase(Phosphotransferase) domain 1"/>
    <property type="match status" value="1"/>
</dbReference>
<evidence type="ECO:0000256" key="7">
    <source>
        <dbReference type="SAM" id="MobiDB-lite"/>
    </source>
</evidence>
<keyword evidence="4" id="KW-0547">Nucleotide-binding</keyword>
<keyword evidence="8" id="KW-0472">Membrane</keyword>
<organism evidence="10 11">
    <name type="scientific">Allostreptomyces psammosilenae</name>
    <dbReference type="NCBI Taxonomy" id="1892865"/>
    <lineage>
        <taxon>Bacteria</taxon>
        <taxon>Bacillati</taxon>
        <taxon>Actinomycetota</taxon>
        <taxon>Actinomycetes</taxon>
        <taxon>Kitasatosporales</taxon>
        <taxon>Streptomycetaceae</taxon>
        <taxon>Allostreptomyces</taxon>
    </lineage>
</organism>
<feature type="region of interest" description="Disordered" evidence="7">
    <location>
        <begin position="787"/>
        <end position="819"/>
    </location>
</feature>
<keyword evidence="8" id="KW-0812">Transmembrane</keyword>
<keyword evidence="8" id="KW-1133">Transmembrane helix</keyword>
<accession>A0A852ZZJ7</accession>
<evidence type="ECO:0000256" key="5">
    <source>
        <dbReference type="ARBA" id="ARBA00022777"/>
    </source>
</evidence>
<dbReference type="PANTHER" id="PTHR43289">
    <property type="entry name" value="MITOGEN-ACTIVATED PROTEIN KINASE KINASE KINASE 20-RELATED"/>
    <property type="match status" value="1"/>
</dbReference>
<evidence type="ECO:0000256" key="6">
    <source>
        <dbReference type="ARBA" id="ARBA00022840"/>
    </source>
</evidence>
<dbReference type="PROSITE" id="PS00109">
    <property type="entry name" value="PROTEIN_KINASE_TYR"/>
    <property type="match status" value="1"/>
</dbReference>
<feature type="transmembrane region" description="Helical" evidence="8">
    <location>
        <begin position="523"/>
        <end position="546"/>
    </location>
</feature>
<evidence type="ECO:0000256" key="4">
    <source>
        <dbReference type="ARBA" id="ARBA00022741"/>
    </source>
</evidence>
<comment type="caution">
    <text evidence="10">The sequence shown here is derived from an EMBL/GenBank/DDBJ whole genome shotgun (WGS) entry which is preliminary data.</text>
</comment>
<gene>
    <name evidence="10" type="ORF">FHU37_000491</name>
</gene>
<feature type="transmembrane region" description="Helical" evidence="8">
    <location>
        <begin position="711"/>
        <end position="734"/>
    </location>
</feature>
<dbReference type="InterPro" id="IPR011009">
    <property type="entry name" value="Kinase-like_dom_sf"/>
</dbReference>
<keyword evidence="2" id="KW-0723">Serine/threonine-protein kinase</keyword>
<dbReference type="AlphaFoldDB" id="A0A852ZZJ7"/>
<keyword evidence="3" id="KW-0808">Transferase</keyword>
<dbReference type="EMBL" id="JACBZD010000001">
    <property type="protein sequence ID" value="NYI03548.1"/>
    <property type="molecule type" value="Genomic_DNA"/>
</dbReference>
<dbReference type="PROSITE" id="PS50011">
    <property type="entry name" value="PROTEIN_KINASE_DOM"/>
    <property type="match status" value="1"/>
</dbReference>
<dbReference type="PANTHER" id="PTHR43289:SF6">
    <property type="entry name" value="SERINE_THREONINE-PROTEIN KINASE NEKL-3"/>
    <property type="match status" value="1"/>
</dbReference>
<evidence type="ECO:0000256" key="2">
    <source>
        <dbReference type="ARBA" id="ARBA00022527"/>
    </source>
</evidence>
<reference evidence="10 11" key="1">
    <citation type="submission" date="2020-07" db="EMBL/GenBank/DDBJ databases">
        <title>Sequencing the genomes of 1000 actinobacteria strains.</title>
        <authorList>
            <person name="Klenk H.-P."/>
        </authorList>
    </citation>
    <scope>NUCLEOTIDE SEQUENCE [LARGE SCALE GENOMIC DNA]</scope>
    <source>
        <strain evidence="10 11">DSM 42178</strain>
    </source>
</reference>
<feature type="region of interest" description="Disordered" evidence="7">
    <location>
        <begin position="280"/>
        <end position="306"/>
    </location>
</feature>
<protein>
    <recommendedName>
        <fullName evidence="1">non-specific serine/threonine protein kinase</fullName>
        <ecNumber evidence="1">2.7.11.1</ecNumber>
    </recommendedName>
</protein>
<dbReference type="InterPro" id="IPR008266">
    <property type="entry name" value="Tyr_kinase_AS"/>
</dbReference>
<evidence type="ECO:0000313" key="11">
    <source>
        <dbReference type="Proteomes" id="UP000567795"/>
    </source>
</evidence>
<feature type="transmembrane region" description="Helical" evidence="8">
    <location>
        <begin position="665"/>
        <end position="690"/>
    </location>
</feature>
<dbReference type="RefSeq" id="WP_179812581.1">
    <property type="nucleotide sequence ID" value="NZ_JACBZD010000001.1"/>
</dbReference>
<proteinExistence type="predicted"/>
<evidence type="ECO:0000256" key="1">
    <source>
        <dbReference type="ARBA" id="ARBA00012513"/>
    </source>
</evidence>
<dbReference type="GO" id="GO:0005524">
    <property type="term" value="F:ATP binding"/>
    <property type="evidence" value="ECO:0007669"/>
    <property type="project" value="UniProtKB-KW"/>
</dbReference>
<dbReference type="Proteomes" id="UP000567795">
    <property type="component" value="Unassembled WGS sequence"/>
</dbReference>
<feature type="domain" description="Protein kinase" evidence="9">
    <location>
        <begin position="184"/>
        <end position="482"/>
    </location>
</feature>
<name>A0A852ZZJ7_9ACTN</name>
<evidence type="ECO:0000256" key="8">
    <source>
        <dbReference type="SAM" id="Phobius"/>
    </source>
</evidence>
<keyword evidence="11" id="KW-1185">Reference proteome</keyword>
<dbReference type="EC" id="2.7.11.1" evidence="1"/>
<keyword evidence="6" id="KW-0067">ATP-binding</keyword>